<sequence length="277" mass="30180">MLRLGGARPTSQPDPEADNNISGRPDFVDSFVQDMRPVPATAAVAIIPETERGRTRTRATSPDHCTVYMPEAPPEMKYFARCFAYAYITAPAAGADGAAARADDDRAAATIRDAIHAVLPGLQFPAQPRRRQKQPFALVGDAAASAAAGGGASVKLVREGETSNCFRVRLDSVAHVALRHYPKDQRNHGDIERRCASFGHLLEVDPACYAAPDLSTVRVVVKNGSPREIPREIRIRYASDFRFWHVVPVQILKVWDKSLSFDANGEYVPIYTPAGAA</sequence>
<dbReference type="HOGENOM" id="CLU_093289_0_0_1"/>
<name>A0A0D9YIH0_9ORYZ</name>
<protein>
    <submittedName>
        <fullName evidence="2">Uncharacterized protein</fullName>
    </submittedName>
</protein>
<dbReference type="AlphaFoldDB" id="A0A0D9YIH0"/>
<reference evidence="2" key="1">
    <citation type="submission" date="2013-08" db="EMBL/GenBank/DDBJ databases">
        <title>Oryza genome evolution.</title>
        <authorList>
            <person name="Wing R.A."/>
            <person name="Panaud O."/>
            <person name="Oliveira A.C."/>
        </authorList>
    </citation>
    <scope>NUCLEOTIDE SEQUENCE</scope>
</reference>
<dbReference type="PANTHER" id="PTHR34303:SF6">
    <property type="entry name" value="OS01G0890400 PROTEIN"/>
    <property type="match status" value="1"/>
</dbReference>
<organism evidence="2">
    <name type="scientific">Oryza glumipatula</name>
    <dbReference type="NCBI Taxonomy" id="40148"/>
    <lineage>
        <taxon>Eukaryota</taxon>
        <taxon>Viridiplantae</taxon>
        <taxon>Streptophyta</taxon>
        <taxon>Embryophyta</taxon>
        <taxon>Tracheophyta</taxon>
        <taxon>Spermatophyta</taxon>
        <taxon>Magnoliopsida</taxon>
        <taxon>Liliopsida</taxon>
        <taxon>Poales</taxon>
        <taxon>Poaceae</taxon>
        <taxon>BOP clade</taxon>
        <taxon>Oryzoideae</taxon>
        <taxon>Oryzeae</taxon>
        <taxon>Oryzinae</taxon>
        <taxon>Oryza</taxon>
    </lineage>
</organism>
<evidence type="ECO:0000256" key="1">
    <source>
        <dbReference type="SAM" id="MobiDB-lite"/>
    </source>
</evidence>
<dbReference type="PANTHER" id="PTHR34303">
    <property type="entry name" value="OS01G0890400 PROTEIN-RELATED"/>
    <property type="match status" value="1"/>
</dbReference>
<proteinExistence type="predicted"/>
<dbReference type="eggNOG" id="ENOG502R3BU">
    <property type="taxonomic scope" value="Eukaryota"/>
</dbReference>
<evidence type="ECO:0000313" key="3">
    <source>
        <dbReference type="Proteomes" id="UP000026961"/>
    </source>
</evidence>
<reference evidence="2" key="2">
    <citation type="submission" date="2015-04" db="UniProtKB">
        <authorList>
            <consortium name="EnsemblPlants"/>
        </authorList>
    </citation>
    <scope>IDENTIFICATION</scope>
</reference>
<dbReference type="Gramene" id="OGLUM01G44260.1">
    <property type="protein sequence ID" value="OGLUM01G44260.1"/>
    <property type="gene ID" value="OGLUM01G44260"/>
</dbReference>
<dbReference type="EnsemblPlants" id="OGLUM01G44260.1">
    <property type="protein sequence ID" value="OGLUM01G44260.1"/>
    <property type="gene ID" value="OGLUM01G44260"/>
</dbReference>
<feature type="region of interest" description="Disordered" evidence="1">
    <location>
        <begin position="1"/>
        <end position="26"/>
    </location>
</feature>
<accession>A0A0D9YIH0</accession>
<reference evidence="2" key="3">
    <citation type="submission" date="2018-05" db="EMBL/GenBank/DDBJ databases">
        <title>OgluRS3 (Oryza glumaepatula Reference Sequence Version 3).</title>
        <authorList>
            <person name="Zhang J."/>
            <person name="Kudrna D."/>
            <person name="Lee S."/>
            <person name="Talag J."/>
            <person name="Welchert J."/>
            <person name="Wing R.A."/>
        </authorList>
    </citation>
    <scope>NUCLEOTIDE SEQUENCE [LARGE SCALE GENOMIC DNA]</scope>
</reference>
<dbReference type="Proteomes" id="UP000026961">
    <property type="component" value="Chromosome 1"/>
</dbReference>
<evidence type="ECO:0000313" key="2">
    <source>
        <dbReference type="EnsemblPlants" id="OGLUM01G44260.1"/>
    </source>
</evidence>
<keyword evidence="3" id="KW-1185">Reference proteome</keyword>